<gene>
    <name evidence="7" type="ORF">H5J25_03585</name>
</gene>
<dbReference type="InterPro" id="IPR009614">
    <property type="entry name" value="YoeB_toxin"/>
</dbReference>
<evidence type="ECO:0000256" key="4">
    <source>
        <dbReference type="ARBA" id="ARBA00022759"/>
    </source>
</evidence>
<evidence type="ECO:0000256" key="6">
    <source>
        <dbReference type="ARBA" id="ARBA00030388"/>
    </source>
</evidence>
<dbReference type="Pfam" id="PF06769">
    <property type="entry name" value="YoeB_toxin"/>
    <property type="match status" value="1"/>
</dbReference>
<dbReference type="NCBIfam" id="TIGR02116">
    <property type="entry name" value="toxin_Txe_YoeB"/>
    <property type="match status" value="1"/>
</dbReference>
<dbReference type="SUPFAM" id="SSF143011">
    <property type="entry name" value="RelE-like"/>
    <property type="match status" value="1"/>
</dbReference>
<dbReference type="EMBL" id="CP061035">
    <property type="protein sequence ID" value="QQV77851.1"/>
    <property type="molecule type" value="Genomic_DNA"/>
</dbReference>
<dbReference type="GO" id="GO:0004519">
    <property type="term" value="F:endonuclease activity"/>
    <property type="evidence" value="ECO:0007669"/>
    <property type="project" value="UniProtKB-KW"/>
</dbReference>
<evidence type="ECO:0000313" key="8">
    <source>
        <dbReference type="Proteomes" id="UP000595894"/>
    </source>
</evidence>
<dbReference type="PANTHER" id="PTHR38039:SF1">
    <property type="entry name" value="TOXIN YOEB"/>
    <property type="match status" value="1"/>
</dbReference>
<evidence type="ECO:0000256" key="3">
    <source>
        <dbReference type="ARBA" id="ARBA00022722"/>
    </source>
</evidence>
<keyword evidence="8" id="KW-1185">Reference proteome</keyword>
<evidence type="ECO:0000256" key="2">
    <source>
        <dbReference type="ARBA" id="ARBA00022649"/>
    </source>
</evidence>
<proteinExistence type="inferred from homology"/>
<dbReference type="RefSeq" id="WP_202094786.1">
    <property type="nucleotide sequence ID" value="NZ_CP061035.1"/>
</dbReference>
<dbReference type="GO" id="GO:0016787">
    <property type="term" value="F:hydrolase activity"/>
    <property type="evidence" value="ECO:0007669"/>
    <property type="project" value="UniProtKB-KW"/>
</dbReference>
<protein>
    <recommendedName>
        <fullName evidence="6">Putative mRNA interferase YoeB</fullName>
    </recommendedName>
</protein>
<reference evidence="8" key="1">
    <citation type="submission" date="2020-09" db="EMBL/GenBank/DDBJ databases">
        <title>Sphingomonas sp., a new species isolated from pork steak.</title>
        <authorList>
            <person name="Heidler von Heilborn D."/>
        </authorList>
    </citation>
    <scope>NUCLEOTIDE SEQUENCE [LARGE SCALE GENOMIC DNA]</scope>
</reference>
<keyword evidence="4" id="KW-0255">Endonuclease</keyword>
<dbReference type="GO" id="GO:0006401">
    <property type="term" value="P:RNA catabolic process"/>
    <property type="evidence" value="ECO:0007669"/>
    <property type="project" value="InterPro"/>
</dbReference>
<evidence type="ECO:0000256" key="1">
    <source>
        <dbReference type="ARBA" id="ARBA00008172"/>
    </source>
</evidence>
<keyword evidence="5" id="KW-0378">Hydrolase</keyword>
<keyword evidence="2" id="KW-1277">Toxin-antitoxin system</keyword>
<dbReference type="InterPro" id="IPR035093">
    <property type="entry name" value="RelE/ParE_toxin_dom_sf"/>
</dbReference>
<organism evidence="7 8">
    <name type="scientific">Sphingomonas aliaeris</name>
    <dbReference type="NCBI Taxonomy" id="2759526"/>
    <lineage>
        <taxon>Bacteria</taxon>
        <taxon>Pseudomonadati</taxon>
        <taxon>Pseudomonadota</taxon>
        <taxon>Alphaproteobacteria</taxon>
        <taxon>Sphingomonadales</taxon>
        <taxon>Sphingomonadaceae</taxon>
        <taxon>Sphingomonas</taxon>
    </lineage>
</organism>
<dbReference type="AlphaFoldDB" id="A0A974NVV6"/>
<dbReference type="Gene3D" id="3.30.2310.20">
    <property type="entry name" value="RelE-like"/>
    <property type="match status" value="1"/>
</dbReference>
<dbReference type="PANTHER" id="PTHR38039">
    <property type="entry name" value="TOXIN YOEB"/>
    <property type="match status" value="1"/>
</dbReference>
<evidence type="ECO:0000313" key="7">
    <source>
        <dbReference type="EMBL" id="QQV77851.1"/>
    </source>
</evidence>
<dbReference type="KEGG" id="sari:H5J25_03585"/>
<accession>A0A974NVV6</accession>
<keyword evidence="3" id="KW-0540">Nuclease</keyword>
<evidence type="ECO:0000256" key="5">
    <source>
        <dbReference type="ARBA" id="ARBA00022801"/>
    </source>
</evidence>
<sequence>MKLVFSDLAWDQYRYWIDADPKVFAKLNALIVETRRTPFKGTGKPEPLKGDLAGWWSRRITRADRLVYRVSGKSPDQQLEIAQCRFHY</sequence>
<dbReference type="Proteomes" id="UP000595894">
    <property type="component" value="Chromosome"/>
</dbReference>
<dbReference type="GO" id="GO:0098795">
    <property type="term" value="P:global gene silencing by mRNA cleavage"/>
    <property type="evidence" value="ECO:0007669"/>
    <property type="project" value="TreeGrafter"/>
</dbReference>
<name>A0A974NVV6_9SPHN</name>
<comment type="similarity">
    <text evidence="1">Belongs to the YoeB family.</text>
</comment>